<organism evidence="2">
    <name type="scientific">Reinia masaoi</name>
    <dbReference type="NCBI Taxonomy" id="1885840"/>
    <lineage>
        <taxon>Eukaryota</taxon>
        <taxon>Metazoa</taxon>
        <taxon>Spiralia</taxon>
        <taxon>Lophotrochozoa</taxon>
        <taxon>Mollusca</taxon>
        <taxon>Gastropoda</taxon>
        <taxon>Heterobranchia</taxon>
        <taxon>Euthyneura</taxon>
        <taxon>Panpulmonata</taxon>
        <taxon>Eupulmonata</taxon>
        <taxon>Stylommatophora</taxon>
        <taxon>Helicina</taxon>
        <taxon>Clausilioidea</taxon>
        <taxon>Clausiliidae</taxon>
        <taxon>Phaedusinae</taxon>
        <taxon>Reinia</taxon>
    </lineage>
</organism>
<keyword evidence="1" id="KW-0812">Transmembrane</keyword>
<evidence type="ECO:0000313" key="2">
    <source>
        <dbReference type="EMBL" id="BBA10421.1"/>
    </source>
</evidence>
<reference evidence="2" key="1">
    <citation type="journal article" date="2017" name="Zool. J. Linn. Soc.">
        <title>Molecular phylogeny, frequent parallel evolution and new system of Japanese clausiliid land snails (Gastropoda: Stylommatophora).</title>
        <authorList>
            <person name="Motochin R."/>
            <person name="Wang M."/>
            <person name="Ueshima R."/>
        </authorList>
    </citation>
    <scope>NUCLEOTIDE SEQUENCE</scope>
    <source>
        <strain evidence="2">AG944-1</strain>
        <tissue evidence="2">Muscle</tissue>
    </source>
</reference>
<feature type="transmembrane region" description="Helical" evidence="1">
    <location>
        <begin position="57"/>
        <end position="79"/>
    </location>
</feature>
<feature type="transmembrane region" description="Helical" evidence="1">
    <location>
        <begin position="31"/>
        <end position="50"/>
    </location>
</feature>
<dbReference type="AlphaFoldDB" id="A0A224AAR1"/>
<sequence length="91" mass="10131">MLFLKMISILMVILVFRLSFCKRHFLSMLILLESLMVVTLVFSLSVVLLLPNSMSSFLLVITFVVCEAAMGVALLLSYIQMNGSDLIGTLI</sequence>
<keyword evidence="1" id="KW-1133">Transmembrane helix</keyword>
<protein>
    <submittedName>
        <fullName evidence="2">NADH dehydrogenase subunit 4L</fullName>
    </submittedName>
</protein>
<geneLocation type="mitochondrion" evidence="2"/>
<name>A0A224AAR1_9EUPU</name>
<evidence type="ECO:0000256" key="1">
    <source>
        <dbReference type="SAM" id="Phobius"/>
    </source>
</evidence>
<accession>A0A224AAR1</accession>
<proteinExistence type="predicted"/>
<gene>
    <name evidence="2" type="primary">ND4L</name>
</gene>
<keyword evidence="1" id="KW-0472">Membrane</keyword>
<keyword evidence="2" id="KW-0496">Mitochondrion</keyword>
<dbReference type="EMBL" id="LC172015">
    <property type="protein sequence ID" value="BBA10421.1"/>
    <property type="molecule type" value="Genomic_DNA"/>
</dbReference>
<dbReference type="Gene3D" id="1.10.287.3510">
    <property type="match status" value="1"/>
</dbReference>